<feature type="compositionally biased region" description="Polar residues" evidence="1">
    <location>
        <begin position="207"/>
        <end position="228"/>
    </location>
</feature>
<dbReference type="PROSITE" id="PS50800">
    <property type="entry name" value="SAP"/>
    <property type="match status" value="1"/>
</dbReference>
<feature type="compositionally biased region" description="Basic and acidic residues" evidence="1">
    <location>
        <begin position="46"/>
        <end position="59"/>
    </location>
</feature>
<feature type="region of interest" description="Disordered" evidence="1">
    <location>
        <begin position="438"/>
        <end position="473"/>
    </location>
</feature>
<dbReference type="InterPro" id="IPR003034">
    <property type="entry name" value="SAP_dom"/>
</dbReference>
<dbReference type="Gene3D" id="1.10.720.30">
    <property type="entry name" value="SAP domain"/>
    <property type="match status" value="1"/>
</dbReference>
<gene>
    <name evidence="3" type="ORF">FSCOSCO3_A037010</name>
</gene>
<dbReference type="GO" id="GO:0005634">
    <property type="term" value="C:nucleus"/>
    <property type="evidence" value="ECO:0007669"/>
    <property type="project" value="TreeGrafter"/>
</dbReference>
<feature type="compositionally biased region" description="Pro residues" evidence="1">
    <location>
        <begin position="444"/>
        <end position="453"/>
    </location>
</feature>
<feature type="region of interest" description="Disordered" evidence="1">
    <location>
        <begin position="134"/>
        <end position="157"/>
    </location>
</feature>
<feature type="domain" description="SAP" evidence="2">
    <location>
        <begin position="388"/>
        <end position="422"/>
    </location>
</feature>
<dbReference type="GO" id="GO:0003713">
    <property type="term" value="F:transcription coactivator activity"/>
    <property type="evidence" value="ECO:0007669"/>
    <property type="project" value="TreeGrafter"/>
</dbReference>
<dbReference type="AlphaFoldDB" id="A0AAV1P487"/>
<feature type="region of interest" description="Disordered" evidence="1">
    <location>
        <begin position="26"/>
        <end position="113"/>
    </location>
</feature>
<organism evidence="3 4">
    <name type="scientific">Scomber scombrus</name>
    <name type="common">Atlantic mackerel</name>
    <name type="synonym">Scomber vernalis</name>
    <dbReference type="NCBI Taxonomy" id="13677"/>
    <lineage>
        <taxon>Eukaryota</taxon>
        <taxon>Metazoa</taxon>
        <taxon>Chordata</taxon>
        <taxon>Craniata</taxon>
        <taxon>Vertebrata</taxon>
        <taxon>Euteleostomi</taxon>
        <taxon>Actinopterygii</taxon>
        <taxon>Neopterygii</taxon>
        <taxon>Teleostei</taxon>
        <taxon>Neoteleostei</taxon>
        <taxon>Acanthomorphata</taxon>
        <taxon>Pelagiaria</taxon>
        <taxon>Scombriformes</taxon>
        <taxon>Scombridae</taxon>
        <taxon>Scomber</taxon>
    </lineage>
</organism>
<feature type="region of interest" description="Disordered" evidence="1">
    <location>
        <begin position="491"/>
        <end position="513"/>
    </location>
</feature>
<dbReference type="PANTHER" id="PTHR22793">
    <property type="entry name" value="MYOCARDIN-RELATED TRANSCRIPTION FACTOR-RELATED"/>
    <property type="match status" value="1"/>
</dbReference>
<evidence type="ECO:0000256" key="1">
    <source>
        <dbReference type="SAM" id="MobiDB-lite"/>
    </source>
</evidence>
<feature type="region of interest" description="Disordered" evidence="1">
    <location>
        <begin position="540"/>
        <end position="563"/>
    </location>
</feature>
<dbReference type="PANTHER" id="PTHR22793:SF14">
    <property type="entry name" value="MYOCARDIN-LIKE"/>
    <property type="match status" value="1"/>
</dbReference>
<dbReference type="InterPro" id="IPR036361">
    <property type="entry name" value="SAP_dom_sf"/>
</dbReference>
<dbReference type="Proteomes" id="UP001314229">
    <property type="component" value="Unassembled WGS sequence"/>
</dbReference>
<comment type="caution">
    <text evidence="3">The sequence shown here is derived from an EMBL/GenBank/DDBJ whole genome shotgun (WGS) entry which is preliminary data.</text>
</comment>
<keyword evidence="4" id="KW-1185">Reference proteome</keyword>
<evidence type="ECO:0000313" key="3">
    <source>
        <dbReference type="EMBL" id="CAK6966140.1"/>
    </source>
</evidence>
<dbReference type="EMBL" id="CAWUFR010000091">
    <property type="protein sequence ID" value="CAK6966140.1"/>
    <property type="molecule type" value="Genomic_DNA"/>
</dbReference>
<evidence type="ECO:0000313" key="4">
    <source>
        <dbReference type="Proteomes" id="UP001314229"/>
    </source>
</evidence>
<dbReference type="GO" id="GO:0051145">
    <property type="term" value="P:smooth muscle cell differentiation"/>
    <property type="evidence" value="ECO:0007669"/>
    <property type="project" value="TreeGrafter"/>
</dbReference>
<feature type="compositionally biased region" description="Low complexity" evidence="1">
    <location>
        <begin position="491"/>
        <end position="510"/>
    </location>
</feature>
<dbReference type="Pfam" id="PF02037">
    <property type="entry name" value="SAP"/>
    <property type="match status" value="1"/>
</dbReference>
<feature type="region of interest" description="Disordered" evidence="1">
    <location>
        <begin position="337"/>
        <end position="381"/>
    </location>
</feature>
<sequence length="785" mass="85229">MTLLASERSLLIRNKFRSVLQLRIQNRRQSEINADPGLKSTSPSQKSEKDQSEALRLTDDGATQKLPPSGLNTETAQERSVCGAQRQKKARQAQDLSERIQHLPGPVEQKHEHTLALENRPASFPLSTDVFEDDISSCSSSSPHEQHGVHQSPAFRSLPGLSGDQLLSDFSAVGPPLNHSPSHAQSGLALLPATEGIRQPMTVTLSESNSVATTGRPNGIYLTSQTTPLLPKTAQPPSPTCSSSLPSSLNFNHLPRPRKPRDTKPKMRKLKYHQYIPPDQRGGSGTGGGGAKQKSPTPTQSLDPAYSHLLKQQQVFLQLQILQNQQQQQQQQLQPQQQLTVVPSGDHADLVKSSGAMPLNPHPVPATTNHTPMDTNSTSKPELLPANLVDLTVSELRQQLRKRGLPVSGTKPALLQRLRPFQLPHSCLTPAPLCQLGTSMEPLAPSPQLPPNQSPSLSSSSGPDSPSSSPNQQILAGEQCGLTNTVFLAPASTASGTPSPSLPMSSSSPLQCGTLWRTDNEQQQQQQQQELSVELEMRERIRSRPRERSANTGNESCGGSLHPFLQQDSGCSRGKTETDTQTEVLFTQVFCCQPCDVIGQDFELPVQITASPVQALPGARSLEEELQEAIQKAQMDPRQSIDDILDEPINCIRSINVSDHKSLAHSDPSRSPPPQADQQHPKDDNFLPSPLCSSLLLELPPSPAVITPNQVIPAPPPPPICTSPLLSTGKSRKRRAPTQFDAADWLETLTSGLHPLTPPTAPFVETDFSLDSDLNVTMLQCYDLI</sequence>
<feature type="compositionally biased region" description="Low complexity" evidence="1">
    <location>
        <begin position="454"/>
        <end position="473"/>
    </location>
</feature>
<name>A0AAV1P487_SCOSC</name>
<dbReference type="GO" id="GO:0045944">
    <property type="term" value="P:positive regulation of transcription by RNA polymerase II"/>
    <property type="evidence" value="ECO:0007669"/>
    <property type="project" value="TreeGrafter"/>
</dbReference>
<feature type="compositionally biased region" description="Gly residues" evidence="1">
    <location>
        <begin position="282"/>
        <end position="291"/>
    </location>
</feature>
<reference evidence="3 4" key="1">
    <citation type="submission" date="2024-01" db="EMBL/GenBank/DDBJ databases">
        <authorList>
            <person name="Alioto T."/>
            <person name="Alioto T."/>
            <person name="Gomez Garrido J."/>
        </authorList>
    </citation>
    <scope>NUCLEOTIDE SEQUENCE [LARGE SCALE GENOMIC DNA]</scope>
</reference>
<accession>A0AAV1P487</accession>
<proteinExistence type="predicted"/>
<dbReference type="SMART" id="SM00513">
    <property type="entry name" value="SAP"/>
    <property type="match status" value="1"/>
</dbReference>
<dbReference type="SUPFAM" id="SSF68906">
    <property type="entry name" value="SAP domain"/>
    <property type="match status" value="1"/>
</dbReference>
<protein>
    <submittedName>
        <fullName evidence="3">Myocardin</fullName>
    </submittedName>
</protein>
<feature type="region of interest" description="Disordered" evidence="1">
    <location>
        <begin position="660"/>
        <end position="685"/>
    </location>
</feature>
<feature type="region of interest" description="Disordered" evidence="1">
    <location>
        <begin position="207"/>
        <end position="303"/>
    </location>
</feature>
<evidence type="ECO:0000259" key="2">
    <source>
        <dbReference type="PROSITE" id="PS50800"/>
    </source>
</evidence>
<feature type="compositionally biased region" description="Polar residues" evidence="1">
    <location>
        <begin position="366"/>
        <end position="380"/>
    </location>
</feature>
<dbReference type="InterPro" id="IPR043451">
    <property type="entry name" value="Myocardin-like"/>
</dbReference>
<feature type="compositionally biased region" description="Basic and acidic residues" evidence="1">
    <location>
        <begin position="540"/>
        <end position="549"/>
    </location>
</feature>